<comment type="similarity">
    <text evidence="1">Belongs to the glycosyltransferase 32 family.</text>
</comment>
<dbReference type="AlphaFoldDB" id="A0A0G2G0T9"/>
<evidence type="ECO:0000313" key="2">
    <source>
        <dbReference type="EMBL" id="KKY39714.1"/>
    </source>
</evidence>
<gene>
    <name evidence="2" type="ORF">UCDDA912_g00259</name>
</gene>
<dbReference type="Pfam" id="PF04488">
    <property type="entry name" value="Gly_transf_sug"/>
    <property type="match status" value="1"/>
</dbReference>
<keyword evidence="3" id="KW-1185">Reference proteome</keyword>
<dbReference type="OrthoDB" id="409543at2759"/>
<dbReference type="Proteomes" id="UP000034680">
    <property type="component" value="Unassembled WGS sequence"/>
</dbReference>
<proteinExistence type="inferred from homology"/>
<dbReference type="EMBL" id="LCUC01000012">
    <property type="protein sequence ID" value="KKY39714.1"/>
    <property type="molecule type" value="Genomic_DNA"/>
</dbReference>
<dbReference type="Gene3D" id="3.90.550.20">
    <property type="match status" value="1"/>
</dbReference>
<dbReference type="InterPro" id="IPR007577">
    <property type="entry name" value="GlycoTrfase_DXD_sugar-bd_CS"/>
</dbReference>
<protein>
    <submittedName>
        <fullName evidence="2">Putative alpha-mannosyltransferase och1</fullName>
    </submittedName>
</protein>
<dbReference type="GO" id="GO:0006487">
    <property type="term" value="P:protein N-linked glycosylation"/>
    <property type="evidence" value="ECO:0007669"/>
    <property type="project" value="TreeGrafter"/>
</dbReference>
<dbReference type="PANTHER" id="PTHR31834:SF8">
    <property type="entry name" value="TRANSFERASE, PUTATIVE (AFU_ORTHOLOGUE AFUA_6G14040)-RELATED"/>
    <property type="match status" value="1"/>
</dbReference>
<keyword evidence="2" id="KW-0328">Glycosyltransferase</keyword>
<dbReference type="STRING" id="1214573.A0A0G2G0T9"/>
<organism evidence="2 3">
    <name type="scientific">Diaporthe ampelina</name>
    <dbReference type="NCBI Taxonomy" id="1214573"/>
    <lineage>
        <taxon>Eukaryota</taxon>
        <taxon>Fungi</taxon>
        <taxon>Dikarya</taxon>
        <taxon>Ascomycota</taxon>
        <taxon>Pezizomycotina</taxon>
        <taxon>Sordariomycetes</taxon>
        <taxon>Sordariomycetidae</taxon>
        <taxon>Diaporthales</taxon>
        <taxon>Diaporthaceae</taxon>
        <taxon>Diaporthe</taxon>
    </lineage>
</organism>
<keyword evidence="2" id="KW-0808">Transferase</keyword>
<reference evidence="2 3" key="1">
    <citation type="submission" date="2015-05" db="EMBL/GenBank/DDBJ databases">
        <title>Distinctive expansion of gene families associated with plant cell wall degradation and secondary metabolism in the genomes of grapevine trunk pathogens.</title>
        <authorList>
            <person name="Lawrence D.P."/>
            <person name="Travadon R."/>
            <person name="Rolshausen P.E."/>
            <person name="Baumgartner K."/>
        </authorList>
    </citation>
    <scope>NUCLEOTIDE SEQUENCE [LARGE SCALE GENOMIC DNA]</scope>
    <source>
        <strain evidence="2">DA912</strain>
    </source>
</reference>
<dbReference type="InterPro" id="IPR039367">
    <property type="entry name" value="Och1-like"/>
</dbReference>
<dbReference type="PANTHER" id="PTHR31834">
    <property type="entry name" value="INITIATION-SPECIFIC ALPHA-1,6-MANNOSYLTRANSFERASE"/>
    <property type="match status" value="1"/>
</dbReference>
<evidence type="ECO:0000256" key="1">
    <source>
        <dbReference type="ARBA" id="ARBA00009003"/>
    </source>
</evidence>
<dbReference type="SUPFAM" id="SSF53448">
    <property type="entry name" value="Nucleotide-diphospho-sugar transferases"/>
    <property type="match status" value="1"/>
</dbReference>
<name>A0A0G2G0T9_9PEZI</name>
<dbReference type="InterPro" id="IPR029044">
    <property type="entry name" value="Nucleotide-diphossugar_trans"/>
</dbReference>
<evidence type="ECO:0000313" key="3">
    <source>
        <dbReference type="Proteomes" id="UP000034680"/>
    </source>
</evidence>
<dbReference type="GO" id="GO:0000009">
    <property type="term" value="F:alpha-1,6-mannosyltransferase activity"/>
    <property type="evidence" value="ECO:0007669"/>
    <property type="project" value="InterPro"/>
</dbReference>
<reference evidence="2 3" key="2">
    <citation type="submission" date="2015-05" db="EMBL/GenBank/DDBJ databases">
        <authorList>
            <person name="Morales-Cruz A."/>
            <person name="Amrine K.C."/>
            <person name="Cantu D."/>
        </authorList>
    </citation>
    <scope>NUCLEOTIDE SEQUENCE [LARGE SCALE GENOMIC DNA]</scope>
    <source>
        <strain evidence="2">DA912</strain>
    </source>
</reference>
<dbReference type="GO" id="GO:0000136">
    <property type="term" value="C:mannan polymerase complex"/>
    <property type="evidence" value="ECO:0007669"/>
    <property type="project" value="TreeGrafter"/>
</dbReference>
<accession>A0A0G2G0T9</accession>
<comment type="caution">
    <text evidence="2">The sequence shown here is derived from an EMBL/GenBank/DDBJ whole genome shotgun (WGS) entry which is preliminary data.</text>
</comment>
<sequence length="282" mass="31783">MEHRLPNLATGQGGIPKKIWYKLGAKGLSHDARGWTSTCISQNPGYHAEFLTDQSADEFVKEKYASRPDIVGTYMDLTVPILKADLLRYLLLYAEGGVWFDLDVSCEGIPIDEWVPEEFREDASLVVGWEFDAGYDFLFERQFTTWAVMARKGVPHLMAVVDDIVQSVADVAEANNATISQLNMDLVGDVVEFTGPRRFAKSVTERLWASLKQTDGWDGWDDYYEILEPKLAGDVLVLPGYSLAALFNTYEEEDQERVGPSLVVHHYAGTWKNEFGGERVEE</sequence>